<reference evidence="20 21" key="1">
    <citation type="submission" date="2018-08" db="EMBL/GenBank/DDBJ databases">
        <title>A genome reference for cultivated species of the human gut microbiota.</title>
        <authorList>
            <person name="Zou Y."/>
            <person name="Xue W."/>
            <person name="Luo G."/>
        </authorList>
    </citation>
    <scope>NUCLEOTIDE SEQUENCE [LARGE SCALE GENOMIC DNA]</scope>
    <source>
        <strain evidence="20 21">AF35-6BH</strain>
    </source>
</reference>
<evidence type="ECO:0000256" key="14">
    <source>
        <dbReference type="ARBA" id="ARBA00023098"/>
    </source>
</evidence>
<evidence type="ECO:0000256" key="2">
    <source>
        <dbReference type="ARBA" id="ARBA00004651"/>
    </source>
</evidence>
<dbReference type="Pfam" id="PF01148">
    <property type="entry name" value="CTP_transf_1"/>
    <property type="match status" value="1"/>
</dbReference>
<evidence type="ECO:0000256" key="12">
    <source>
        <dbReference type="ARBA" id="ARBA00022695"/>
    </source>
</evidence>
<comment type="catalytic activity">
    <reaction evidence="1 18">
        <text>a 1,2-diacyl-sn-glycero-3-phosphate + CTP + H(+) = a CDP-1,2-diacyl-sn-glycerol + diphosphate</text>
        <dbReference type="Rhea" id="RHEA:16229"/>
        <dbReference type="ChEBI" id="CHEBI:15378"/>
        <dbReference type="ChEBI" id="CHEBI:33019"/>
        <dbReference type="ChEBI" id="CHEBI:37563"/>
        <dbReference type="ChEBI" id="CHEBI:58332"/>
        <dbReference type="ChEBI" id="CHEBI:58608"/>
        <dbReference type="EC" id="2.7.7.41"/>
    </reaction>
</comment>
<evidence type="ECO:0000256" key="13">
    <source>
        <dbReference type="ARBA" id="ARBA00022989"/>
    </source>
</evidence>
<sequence length="257" mass="28258">MKTRILTALGIILCVIPPLVFGGWLMALLIGFIICAGAVEWLSLKHSNTPLPIFPKLLAIACVVGLLFLEDSYISSALAVICLLFLSIPVFTDEFAATDSFLCITYVVFFYTVARAVIHIYTSDALLVWYIIIATYGTDTGAYFCGRFFGKHKLNERISPKKTIEGSIGGCIMGIVLSFAFAYFMLPKLSTTAMLIGSIVMSITGQIGDLAFSAIKRNFKIKDFSDLLPGHGGVLDRVDSLLFNFVCFYMVMVVFML</sequence>
<dbReference type="EMBL" id="QRPK01000006">
    <property type="protein sequence ID" value="RHM14895.1"/>
    <property type="molecule type" value="Genomic_DNA"/>
</dbReference>
<evidence type="ECO:0000256" key="5">
    <source>
        <dbReference type="ARBA" id="ARBA00010185"/>
    </source>
</evidence>
<keyword evidence="17" id="KW-1208">Phospholipid metabolism</keyword>
<dbReference type="PROSITE" id="PS01315">
    <property type="entry name" value="CDS"/>
    <property type="match status" value="1"/>
</dbReference>
<organism evidence="20 21">
    <name type="scientific">Amedibacillus dolichus</name>
    <dbReference type="NCBI Taxonomy" id="31971"/>
    <lineage>
        <taxon>Bacteria</taxon>
        <taxon>Bacillati</taxon>
        <taxon>Bacillota</taxon>
        <taxon>Erysipelotrichia</taxon>
        <taxon>Erysipelotrichales</taxon>
        <taxon>Erysipelotrichaceae</taxon>
        <taxon>Amedibacillus</taxon>
    </lineage>
</organism>
<gene>
    <name evidence="20" type="ORF">DWZ83_02225</name>
</gene>
<evidence type="ECO:0000256" key="1">
    <source>
        <dbReference type="ARBA" id="ARBA00001698"/>
    </source>
</evidence>
<keyword evidence="11 18" id="KW-0812">Transmembrane</keyword>
<accession>A0A415PQ83</accession>
<evidence type="ECO:0000256" key="8">
    <source>
        <dbReference type="ARBA" id="ARBA00022475"/>
    </source>
</evidence>
<name>A0A415PQ83_9FIRM</name>
<keyword evidence="15 19" id="KW-0472">Membrane</keyword>
<evidence type="ECO:0000256" key="11">
    <source>
        <dbReference type="ARBA" id="ARBA00022692"/>
    </source>
</evidence>
<dbReference type="RefSeq" id="WP_118365296.1">
    <property type="nucleotide sequence ID" value="NZ_QRPK01000006.1"/>
</dbReference>
<evidence type="ECO:0000256" key="9">
    <source>
        <dbReference type="ARBA" id="ARBA00022516"/>
    </source>
</evidence>
<feature type="transmembrane region" description="Helical" evidence="19">
    <location>
        <begin position="167"/>
        <end position="186"/>
    </location>
</feature>
<dbReference type="PANTHER" id="PTHR46382:SF1">
    <property type="entry name" value="PHOSPHATIDATE CYTIDYLYLTRANSFERASE"/>
    <property type="match status" value="1"/>
</dbReference>
<evidence type="ECO:0000256" key="3">
    <source>
        <dbReference type="ARBA" id="ARBA00005119"/>
    </source>
</evidence>
<feature type="transmembrane region" description="Helical" evidence="19">
    <location>
        <begin position="103"/>
        <end position="121"/>
    </location>
</feature>
<evidence type="ECO:0000256" key="19">
    <source>
        <dbReference type="SAM" id="Phobius"/>
    </source>
</evidence>
<proteinExistence type="inferred from homology"/>
<feature type="transmembrane region" description="Helical" evidence="19">
    <location>
        <begin position="6"/>
        <end position="39"/>
    </location>
</feature>
<dbReference type="Proteomes" id="UP000284868">
    <property type="component" value="Unassembled WGS sequence"/>
</dbReference>
<dbReference type="AlphaFoldDB" id="A0A415PQ83"/>
<dbReference type="PANTHER" id="PTHR46382">
    <property type="entry name" value="PHOSPHATIDATE CYTIDYLYLTRANSFERASE"/>
    <property type="match status" value="1"/>
</dbReference>
<evidence type="ECO:0000256" key="4">
    <source>
        <dbReference type="ARBA" id="ARBA00005189"/>
    </source>
</evidence>
<feature type="transmembrane region" description="Helical" evidence="19">
    <location>
        <begin position="192"/>
        <end position="213"/>
    </location>
</feature>
<comment type="pathway">
    <text evidence="3 18">Phospholipid metabolism; CDP-diacylglycerol biosynthesis; CDP-diacylglycerol from sn-glycerol 3-phosphate: step 3/3.</text>
</comment>
<dbReference type="EC" id="2.7.7.41" evidence="6 18"/>
<evidence type="ECO:0000256" key="10">
    <source>
        <dbReference type="ARBA" id="ARBA00022679"/>
    </source>
</evidence>
<comment type="caution">
    <text evidence="20">The sequence shown here is derived from an EMBL/GenBank/DDBJ whole genome shotgun (WGS) entry which is preliminary data.</text>
</comment>
<keyword evidence="14" id="KW-0443">Lipid metabolism</keyword>
<dbReference type="OrthoDB" id="9799199at2"/>
<evidence type="ECO:0000256" key="15">
    <source>
        <dbReference type="ARBA" id="ARBA00023136"/>
    </source>
</evidence>
<comment type="subcellular location">
    <subcellularLocation>
        <location evidence="2">Cell membrane</location>
        <topology evidence="2">Multi-pass membrane protein</topology>
    </subcellularLocation>
</comment>
<dbReference type="GO" id="GO:0005886">
    <property type="term" value="C:plasma membrane"/>
    <property type="evidence" value="ECO:0007669"/>
    <property type="project" value="UniProtKB-SubCell"/>
</dbReference>
<keyword evidence="8" id="KW-1003">Cell membrane</keyword>
<evidence type="ECO:0000313" key="20">
    <source>
        <dbReference type="EMBL" id="RHM14895.1"/>
    </source>
</evidence>
<feature type="transmembrane region" description="Helical" evidence="19">
    <location>
        <begin position="127"/>
        <end position="146"/>
    </location>
</feature>
<evidence type="ECO:0000256" key="7">
    <source>
        <dbReference type="ARBA" id="ARBA00019373"/>
    </source>
</evidence>
<keyword evidence="9" id="KW-0444">Lipid biosynthesis</keyword>
<dbReference type="GO" id="GO:0004605">
    <property type="term" value="F:phosphatidate cytidylyltransferase activity"/>
    <property type="evidence" value="ECO:0007669"/>
    <property type="project" value="UniProtKB-EC"/>
</dbReference>
<feature type="transmembrane region" description="Helical" evidence="19">
    <location>
        <begin position="234"/>
        <end position="256"/>
    </location>
</feature>
<comment type="similarity">
    <text evidence="5 18">Belongs to the CDS family.</text>
</comment>
<dbReference type="GO" id="GO:0016024">
    <property type="term" value="P:CDP-diacylglycerol biosynthetic process"/>
    <property type="evidence" value="ECO:0007669"/>
    <property type="project" value="UniProtKB-UniPathway"/>
</dbReference>
<evidence type="ECO:0000256" key="6">
    <source>
        <dbReference type="ARBA" id="ARBA00012487"/>
    </source>
</evidence>
<evidence type="ECO:0000313" key="21">
    <source>
        <dbReference type="Proteomes" id="UP000284868"/>
    </source>
</evidence>
<keyword evidence="12 18" id="KW-0548">Nucleotidyltransferase</keyword>
<feature type="transmembrane region" description="Helical" evidence="19">
    <location>
        <begin position="74"/>
        <end position="91"/>
    </location>
</feature>
<keyword evidence="13 19" id="KW-1133">Transmembrane helix</keyword>
<protein>
    <recommendedName>
        <fullName evidence="7 18">Phosphatidate cytidylyltransferase</fullName>
        <ecNumber evidence="6 18">2.7.7.41</ecNumber>
    </recommendedName>
</protein>
<keyword evidence="16" id="KW-0594">Phospholipid biosynthesis</keyword>
<dbReference type="InterPro" id="IPR000374">
    <property type="entry name" value="PC_trans"/>
</dbReference>
<feature type="transmembrane region" description="Helical" evidence="19">
    <location>
        <begin position="51"/>
        <end position="68"/>
    </location>
</feature>
<keyword evidence="21" id="KW-1185">Reference proteome</keyword>
<keyword evidence="10 18" id="KW-0808">Transferase</keyword>
<evidence type="ECO:0000256" key="16">
    <source>
        <dbReference type="ARBA" id="ARBA00023209"/>
    </source>
</evidence>
<evidence type="ECO:0000256" key="18">
    <source>
        <dbReference type="RuleBase" id="RU003938"/>
    </source>
</evidence>
<evidence type="ECO:0000256" key="17">
    <source>
        <dbReference type="ARBA" id="ARBA00023264"/>
    </source>
</evidence>
<comment type="pathway">
    <text evidence="4">Lipid metabolism.</text>
</comment>
<dbReference type="UniPathway" id="UPA00557">
    <property type="reaction ID" value="UER00614"/>
</dbReference>